<keyword evidence="3" id="KW-1185">Reference proteome</keyword>
<accession>A0ABV2WDY6</accession>
<comment type="caution">
    <text evidence="2">The sequence shown here is derived from an EMBL/GenBank/DDBJ whole genome shotgun (WGS) entry which is preliminary data.</text>
</comment>
<feature type="chain" id="PRO_5047261979" evidence="1">
    <location>
        <begin position="27"/>
        <end position="181"/>
    </location>
</feature>
<name>A0ABV2WDY6_9ACTN</name>
<evidence type="ECO:0000256" key="1">
    <source>
        <dbReference type="SAM" id="SignalP"/>
    </source>
</evidence>
<evidence type="ECO:0000313" key="2">
    <source>
        <dbReference type="EMBL" id="MEU0711569.1"/>
    </source>
</evidence>
<dbReference type="EMBL" id="JBEXZR010000037">
    <property type="protein sequence ID" value="MEU0711569.1"/>
    <property type="molecule type" value="Genomic_DNA"/>
</dbReference>
<reference evidence="2 3" key="1">
    <citation type="submission" date="2024-06" db="EMBL/GenBank/DDBJ databases">
        <title>The Natural Products Discovery Center: Release of the First 8490 Sequenced Strains for Exploring Actinobacteria Biosynthetic Diversity.</title>
        <authorList>
            <person name="Kalkreuter E."/>
            <person name="Kautsar S.A."/>
            <person name="Yang D."/>
            <person name="Bader C.D."/>
            <person name="Teijaro C.N."/>
            <person name="Fluegel L."/>
            <person name="Davis C.M."/>
            <person name="Simpson J.R."/>
            <person name="Lauterbach L."/>
            <person name="Steele A.D."/>
            <person name="Gui C."/>
            <person name="Meng S."/>
            <person name="Li G."/>
            <person name="Viehrig K."/>
            <person name="Ye F."/>
            <person name="Su P."/>
            <person name="Kiefer A.F."/>
            <person name="Nichols A."/>
            <person name="Cepeda A.J."/>
            <person name="Yan W."/>
            <person name="Fan B."/>
            <person name="Jiang Y."/>
            <person name="Adhikari A."/>
            <person name="Zheng C.-J."/>
            <person name="Schuster L."/>
            <person name="Cowan T.M."/>
            <person name="Smanski M.J."/>
            <person name="Chevrette M.G."/>
            <person name="De Carvalho L.P.S."/>
            <person name="Shen B."/>
        </authorList>
    </citation>
    <scope>NUCLEOTIDE SEQUENCE [LARGE SCALE GENOMIC DNA]</scope>
    <source>
        <strain evidence="2 3">NPDC006337</strain>
    </source>
</reference>
<protein>
    <submittedName>
        <fullName evidence="2">Uncharacterized protein</fullName>
    </submittedName>
</protein>
<organism evidence="2 3">
    <name type="scientific">Streptomyces lavendulocolor</name>
    <dbReference type="NCBI Taxonomy" id="67316"/>
    <lineage>
        <taxon>Bacteria</taxon>
        <taxon>Bacillati</taxon>
        <taxon>Actinomycetota</taxon>
        <taxon>Actinomycetes</taxon>
        <taxon>Kitasatosporales</taxon>
        <taxon>Streptomycetaceae</taxon>
        <taxon>Streptomyces</taxon>
    </lineage>
</organism>
<feature type="signal peptide" evidence="1">
    <location>
        <begin position="1"/>
        <end position="26"/>
    </location>
</feature>
<gene>
    <name evidence="2" type="ORF">ABZ508_29835</name>
</gene>
<proteinExistence type="predicted"/>
<dbReference type="RefSeq" id="WP_359657910.1">
    <property type="nucleotide sequence ID" value="NZ_JBEXZP010000247.1"/>
</dbReference>
<keyword evidence="1" id="KW-0732">Signal</keyword>
<evidence type="ECO:0000313" key="3">
    <source>
        <dbReference type="Proteomes" id="UP001550378"/>
    </source>
</evidence>
<sequence>MTRMKTYATGLCVVAALAASPTVASAITAPAPAPAAPAPAAPALPAAKGPSAQVRTVAPCERVHAGHRVRLWLTEEGKHWSTPGGGENFRSVTDGSLDLASPGITHQAEGRARGVFHSGIYYGAKAPARVEIGNTAAALLELPGSPGWGVWYATTPSADPGVTLYDGAGRVLARLPGRAAP</sequence>
<dbReference type="Proteomes" id="UP001550378">
    <property type="component" value="Unassembled WGS sequence"/>
</dbReference>